<protein>
    <submittedName>
        <fullName evidence="1">(apollo) hypothetical protein</fullName>
    </submittedName>
</protein>
<name>A0A8S3XTJ4_PARAO</name>
<accession>A0A8S3XTJ4</accession>
<organism evidence="1 2">
    <name type="scientific">Parnassius apollo</name>
    <name type="common">Apollo butterfly</name>
    <name type="synonym">Papilio apollo</name>
    <dbReference type="NCBI Taxonomy" id="110799"/>
    <lineage>
        <taxon>Eukaryota</taxon>
        <taxon>Metazoa</taxon>
        <taxon>Ecdysozoa</taxon>
        <taxon>Arthropoda</taxon>
        <taxon>Hexapoda</taxon>
        <taxon>Insecta</taxon>
        <taxon>Pterygota</taxon>
        <taxon>Neoptera</taxon>
        <taxon>Endopterygota</taxon>
        <taxon>Lepidoptera</taxon>
        <taxon>Glossata</taxon>
        <taxon>Ditrysia</taxon>
        <taxon>Papilionoidea</taxon>
        <taxon>Papilionidae</taxon>
        <taxon>Parnassiinae</taxon>
        <taxon>Parnassini</taxon>
        <taxon>Parnassius</taxon>
        <taxon>Parnassius</taxon>
    </lineage>
</organism>
<proteinExistence type="predicted"/>
<keyword evidence="2" id="KW-1185">Reference proteome</keyword>
<reference evidence="1" key="1">
    <citation type="submission" date="2021-04" db="EMBL/GenBank/DDBJ databases">
        <authorList>
            <person name="Tunstrom K."/>
        </authorList>
    </citation>
    <scope>NUCLEOTIDE SEQUENCE</scope>
</reference>
<dbReference type="OrthoDB" id="7475009at2759"/>
<dbReference type="Proteomes" id="UP000691718">
    <property type="component" value="Unassembled WGS sequence"/>
</dbReference>
<sequence>MLNTQEYIPDICWSSSESSDYENVSSNLFCDAMTLKSLNRKRKRKKSLNRNIPNLNVSIIKVPEVKKEINSLEKSPIFSSTCKINQCLQSPILKNLKNRLPSNKCGLDTDSSPVLKTLPTRQENNFHMKKKSPVLVLKHRSPSRSPKIKKKLFASENYDINETYTVESKNKYSIIKLNKFSCDDHKSKVSNAYQNNNCDTITNSKHQVQKSENKFITEIENKLNQIKSREESNNLHVDNTTFASHSFVNVLKPKTTIDLVKNVQLYFDSHFSSETASQQSISECESTPQNTSKFSDDVEIVSSMTQAKDSLQAVEDTISPLALNENYETNINCGKSKKVKYRKDGLAFRLSGLLKKQNAKISLWQHEKFLAQNSNFLIPKSEHIVFRIQKVNFKYGSYIIETMDLHDKRFLIFINGYYVKDSCNIVPDVILKIYEPYKILDLTNDCKLVVNVSKFECVPIVM</sequence>
<comment type="caution">
    <text evidence="1">The sequence shown here is derived from an EMBL/GenBank/DDBJ whole genome shotgun (WGS) entry which is preliminary data.</text>
</comment>
<evidence type="ECO:0000313" key="2">
    <source>
        <dbReference type="Proteomes" id="UP000691718"/>
    </source>
</evidence>
<gene>
    <name evidence="1" type="ORF">PAPOLLO_LOCUS20921</name>
</gene>
<dbReference type="EMBL" id="CAJQZP010001297">
    <property type="protein sequence ID" value="CAG5036829.1"/>
    <property type="molecule type" value="Genomic_DNA"/>
</dbReference>
<evidence type="ECO:0000313" key="1">
    <source>
        <dbReference type="EMBL" id="CAG5036829.1"/>
    </source>
</evidence>
<dbReference type="AlphaFoldDB" id="A0A8S3XTJ4"/>